<dbReference type="Proteomes" id="UP000066049">
    <property type="component" value="Chromosome"/>
</dbReference>
<evidence type="ECO:0000259" key="5">
    <source>
        <dbReference type="Pfam" id="PF04073"/>
    </source>
</evidence>
<protein>
    <recommendedName>
        <fullName evidence="4">Cys-tRNA(Pro)/Cys-tRNA(Cys) deacylase</fullName>
        <ecNumber evidence="4">4.2.-.-</ecNumber>
    </recommendedName>
</protein>
<dbReference type="PANTHER" id="PTHR30411:SF0">
    <property type="entry name" value="CYS-TRNA(PRO)_CYS-TRNA(CYS) DEACYLASE YBAK"/>
    <property type="match status" value="1"/>
</dbReference>
<evidence type="ECO:0000313" key="6">
    <source>
        <dbReference type="EMBL" id="ALF47811.1"/>
    </source>
</evidence>
<feature type="domain" description="YbaK/aminoacyl-tRNA synthetase-associated" evidence="5">
    <location>
        <begin position="34"/>
        <end position="146"/>
    </location>
</feature>
<dbReference type="GO" id="GO:0002161">
    <property type="term" value="F:aminoacyl-tRNA deacylase activity"/>
    <property type="evidence" value="ECO:0007669"/>
    <property type="project" value="InterPro"/>
</dbReference>
<gene>
    <name evidence="6" type="ORF">CCON33237_1144</name>
</gene>
<evidence type="ECO:0000256" key="4">
    <source>
        <dbReference type="PIRNR" id="PIRNR006181"/>
    </source>
</evidence>
<dbReference type="PATRIC" id="fig|199.248.peg.1180"/>
<dbReference type="SUPFAM" id="SSF55826">
    <property type="entry name" value="YbaK/ProRS associated domain"/>
    <property type="match status" value="1"/>
</dbReference>
<sequence length="160" mass="17807">MIHKTNAARALDKLKINYEILEYEVDLNDLSAIHVAASTKQDIKQIYKTIVCECEPKNFVVACLQGDLELDLKALAHAYGAKRCELINLKDLEKITGYIRGGCSPLAMKKHFATFIDERARELDYVLVSAGVRGKQIKIAPNDLLKACEASFANIARLAL</sequence>
<dbReference type="Pfam" id="PF04073">
    <property type="entry name" value="tRNA_edit"/>
    <property type="match status" value="1"/>
</dbReference>
<dbReference type="GO" id="GO:0016829">
    <property type="term" value="F:lyase activity"/>
    <property type="evidence" value="ECO:0007669"/>
    <property type="project" value="UniProtKB-KW"/>
</dbReference>
<dbReference type="InterPro" id="IPR007214">
    <property type="entry name" value="YbaK/aa-tRNA-synth-assoc-dom"/>
</dbReference>
<dbReference type="NCBIfam" id="TIGR00011">
    <property type="entry name" value="YbaK_EbsC"/>
    <property type="match status" value="1"/>
</dbReference>
<dbReference type="InterPro" id="IPR004369">
    <property type="entry name" value="Prolyl-tRNA_editing_YbaK/EbsC"/>
</dbReference>
<dbReference type="PIRSF" id="PIRSF006181">
    <property type="entry name" value="EbsC_YbaK"/>
    <property type="match status" value="1"/>
</dbReference>
<comment type="similarity">
    <text evidence="1 4">Belongs to the prolyl-tRNA editing family. YbaK/EbsC subfamily.</text>
</comment>
<dbReference type="GO" id="GO:0006412">
    <property type="term" value="P:translation"/>
    <property type="evidence" value="ECO:0007669"/>
    <property type="project" value="UniProtKB-KW"/>
</dbReference>
<proteinExistence type="inferred from homology"/>
<evidence type="ECO:0000313" key="7">
    <source>
        <dbReference type="Proteomes" id="UP000066049"/>
    </source>
</evidence>
<accession>A0A0M4TBR4</accession>
<dbReference type="EMBL" id="CP012541">
    <property type="protein sequence ID" value="ALF47811.1"/>
    <property type="molecule type" value="Genomic_DNA"/>
</dbReference>
<dbReference type="AlphaFoldDB" id="A0A0M4TBR4"/>
<name>A0A0M4TBR4_9BACT</name>
<dbReference type="CDD" id="cd00002">
    <property type="entry name" value="YbaK_deacylase"/>
    <property type="match status" value="1"/>
</dbReference>
<keyword evidence="2 4" id="KW-0648">Protein biosynthesis</keyword>
<dbReference type="Gene3D" id="3.90.960.10">
    <property type="entry name" value="YbaK/aminoacyl-tRNA synthetase-associated domain"/>
    <property type="match status" value="1"/>
</dbReference>
<dbReference type="PANTHER" id="PTHR30411">
    <property type="entry name" value="CYTOPLASMIC PROTEIN"/>
    <property type="match status" value="1"/>
</dbReference>
<dbReference type="GeneID" id="28662818"/>
<dbReference type="InterPro" id="IPR036754">
    <property type="entry name" value="YbaK/aa-tRNA-synt-asso_dom_sf"/>
</dbReference>
<dbReference type="KEGG" id="ccoc:CCON33237_1144"/>
<dbReference type="EC" id="4.2.-.-" evidence="4"/>
<reference evidence="7" key="1">
    <citation type="submission" date="2015-08" db="EMBL/GenBank/DDBJ databases">
        <title>Comparative genomics of the Campylobacter concisus group.</title>
        <authorList>
            <person name="Miller W.G."/>
            <person name="Yee E."/>
            <person name="Chapman M.H."/>
            <person name="Huynh S."/>
            <person name="Bono J.L."/>
            <person name="On S.L.W."/>
            <person name="St Leger J."/>
            <person name="Foster G."/>
            <person name="Parker C.T."/>
        </authorList>
    </citation>
    <scope>NUCLEOTIDE SEQUENCE [LARGE SCALE GENOMIC DNA]</scope>
    <source>
        <strain evidence="7">ATCC 33237</strain>
    </source>
</reference>
<evidence type="ECO:0000256" key="1">
    <source>
        <dbReference type="ARBA" id="ARBA00009798"/>
    </source>
</evidence>
<dbReference type="RefSeq" id="WP_054196785.1">
    <property type="nucleotide sequence ID" value="NZ_CABMKQ010000013.1"/>
</dbReference>
<evidence type="ECO:0000256" key="3">
    <source>
        <dbReference type="ARBA" id="ARBA00023239"/>
    </source>
</evidence>
<keyword evidence="3 4" id="KW-0456">Lyase</keyword>
<organism evidence="6 7">
    <name type="scientific">Campylobacter concisus</name>
    <dbReference type="NCBI Taxonomy" id="199"/>
    <lineage>
        <taxon>Bacteria</taxon>
        <taxon>Pseudomonadati</taxon>
        <taxon>Campylobacterota</taxon>
        <taxon>Epsilonproteobacteria</taxon>
        <taxon>Campylobacterales</taxon>
        <taxon>Campylobacteraceae</taxon>
        <taxon>Campylobacter</taxon>
    </lineage>
</organism>
<evidence type="ECO:0000256" key="2">
    <source>
        <dbReference type="ARBA" id="ARBA00022917"/>
    </source>
</evidence>